<feature type="transmembrane region" description="Helical" evidence="9">
    <location>
        <begin position="228"/>
        <end position="246"/>
    </location>
</feature>
<dbReference type="InterPro" id="IPR036259">
    <property type="entry name" value="MFS_trans_sf"/>
</dbReference>
<dbReference type="PROSITE" id="PS50850">
    <property type="entry name" value="MFS"/>
    <property type="match status" value="1"/>
</dbReference>
<dbReference type="FunFam" id="1.20.1250.20:FF:000100">
    <property type="entry name" value="MFS sugar transporter, putative"/>
    <property type="match status" value="1"/>
</dbReference>
<feature type="transmembrane region" description="Helical" evidence="9">
    <location>
        <begin position="545"/>
        <end position="564"/>
    </location>
</feature>
<feature type="transmembrane region" description="Helical" evidence="9">
    <location>
        <begin position="513"/>
        <end position="533"/>
    </location>
</feature>
<feature type="transmembrane region" description="Helical" evidence="9">
    <location>
        <begin position="166"/>
        <end position="186"/>
    </location>
</feature>
<feature type="compositionally biased region" description="Polar residues" evidence="8">
    <location>
        <begin position="619"/>
        <end position="630"/>
    </location>
</feature>
<dbReference type="EMBL" id="JABFCT010000006">
    <property type="protein sequence ID" value="KAF5875025.1"/>
    <property type="molecule type" value="Genomic_DNA"/>
</dbReference>
<dbReference type="SUPFAM" id="SSF103473">
    <property type="entry name" value="MFS general substrate transporter"/>
    <property type="match status" value="1"/>
</dbReference>
<feature type="transmembrane region" description="Helical" evidence="9">
    <location>
        <begin position="121"/>
        <end position="138"/>
    </location>
</feature>
<dbReference type="PANTHER" id="PTHR48020">
    <property type="entry name" value="PROTON MYO-INOSITOL COTRANSPORTER"/>
    <property type="match status" value="1"/>
</dbReference>
<proteinExistence type="inferred from homology"/>
<evidence type="ECO:0000256" key="2">
    <source>
        <dbReference type="ARBA" id="ARBA00010992"/>
    </source>
</evidence>
<gene>
    <name evidence="11" type="ORF">Bfra_003478</name>
</gene>
<dbReference type="AlphaFoldDB" id="A0A8H6EKB5"/>
<dbReference type="PROSITE" id="PS00217">
    <property type="entry name" value="SUGAR_TRANSPORT_2"/>
    <property type="match status" value="1"/>
</dbReference>
<evidence type="ECO:0000313" key="12">
    <source>
        <dbReference type="Proteomes" id="UP000531561"/>
    </source>
</evidence>
<organism evidence="11 12">
    <name type="scientific">Botrytis fragariae</name>
    <dbReference type="NCBI Taxonomy" id="1964551"/>
    <lineage>
        <taxon>Eukaryota</taxon>
        <taxon>Fungi</taxon>
        <taxon>Dikarya</taxon>
        <taxon>Ascomycota</taxon>
        <taxon>Pezizomycotina</taxon>
        <taxon>Leotiomycetes</taxon>
        <taxon>Helotiales</taxon>
        <taxon>Sclerotiniaceae</taxon>
        <taxon>Botrytis</taxon>
    </lineage>
</organism>
<dbReference type="GO" id="GO:0015798">
    <property type="term" value="P:myo-inositol transport"/>
    <property type="evidence" value="ECO:0007669"/>
    <property type="project" value="UniProtKB-ARBA"/>
</dbReference>
<evidence type="ECO:0000256" key="6">
    <source>
        <dbReference type="ARBA" id="ARBA00023136"/>
    </source>
</evidence>
<dbReference type="PANTHER" id="PTHR48020:SF25">
    <property type="entry name" value="SUGAR TRANSPORTER, PUTATIVE (AFU_ORTHOLOGUE AFUA_7G05830)-RELATED"/>
    <property type="match status" value="1"/>
</dbReference>
<feature type="compositionally biased region" description="Basic and acidic residues" evidence="8">
    <location>
        <begin position="15"/>
        <end position="34"/>
    </location>
</feature>
<comment type="subcellular location">
    <subcellularLocation>
        <location evidence="1">Membrane</location>
        <topology evidence="1">Multi-pass membrane protein</topology>
    </subcellularLocation>
</comment>
<dbReference type="NCBIfam" id="TIGR00879">
    <property type="entry name" value="SP"/>
    <property type="match status" value="1"/>
</dbReference>
<feature type="transmembrane region" description="Helical" evidence="9">
    <location>
        <begin position="447"/>
        <end position="470"/>
    </location>
</feature>
<dbReference type="Pfam" id="PF00083">
    <property type="entry name" value="Sugar_tr"/>
    <property type="match status" value="1"/>
</dbReference>
<sequence>MFQNPQFIMVSTTSSDRKGQPEDRVSSSRHLEQTTDAERLAATNRILNDPLASYDENKLEELAEAYARKHGLNDSVDISAFKVGALLAKDSGSVRARNELSRGEIDYLEKERTSKWSLPSLFIKVILLCSVCAAVQGVDESVVNGAQIFYSRLFGIDDENSSLDPWLLGITNGAPYLGCAIAGCWLTVPFNNWWGRRGTIFVTCLISALTCFWQAFTNTWWHMFIARFMLGIGLGAKSATVPVYACETSPASIRGAMAMQWQVFTAFGIMLGFAFDLAFYYVPDTASNIHGLNWRLMMGSAGVPALFVCFFVFYCPESPRWYMGKGRHEEAYQAMCRIRHTKVQAARDVFQMHMLLEAENNMGSGQNHIKQLFTVPRIRRAMVASEITMFMQQFCGINVIAYYSSVIFVDAGFSEVNALCASLGFGMLNFLGALPAIWTIDKFGRRWLLLFTFPLMSVFLFMTGWSFLIPEGTTRIAIVALGIYLFCLAYSPGAGPVPFTYSAEAYPLHVRSLGMSLATATTWFFNFVLAITWPSMLRAFKAQGAFSFYAGFNVVGFFLTLLFVPETKNKTLEELDQVFNVPTRKHAAYGWSQFTYPIRRHVLRMDVERPKLYENLAQDSNHHYSPTSSMRAGDRGDSIEKHA</sequence>
<keyword evidence="6 9" id="KW-0472">Membrane</keyword>
<dbReference type="GO" id="GO:0022857">
    <property type="term" value="F:transmembrane transporter activity"/>
    <property type="evidence" value="ECO:0007669"/>
    <property type="project" value="InterPro"/>
</dbReference>
<comment type="similarity">
    <text evidence="2 7">Belongs to the major facilitator superfamily. Sugar transporter (TC 2.A.1.1) family.</text>
</comment>
<evidence type="ECO:0000259" key="10">
    <source>
        <dbReference type="PROSITE" id="PS50850"/>
    </source>
</evidence>
<dbReference type="OrthoDB" id="5290825at2759"/>
<dbReference type="InterPro" id="IPR005829">
    <property type="entry name" value="Sugar_transporter_CS"/>
</dbReference>
<feature type="transmembrane region" description="Helical" evidence="9">
    <location>
        <begin position="198"/>
        <end position="216"/>
    </location>
</feature>
<feature type="transmembrane region" description="Helical" evidence="9">
    <location>
        <begin position="294"/>
        <end position="315"/>
    </location>
</feature>
<evidence type="ECO:0000256" key="9">
    <source>
        <dbReference type="SAM" id="Phobius"/>
    </source>
</evidence>
<dbReference type="Gene3D" id="1.20.1250.20">
    <property type="entry name" value="MFS general substrate transporter like domains"/>
    <property type="match status" value="1"/>
</dbReference>
<feature type="domain" description="Major facilitator superfamily (MFS) profile" evidence="10">
    <location>
        <begin position="125"/>
        <end position="568"/>
    </location>
</feature>
<feature type="compositionally biased region" description="Basic and acidic residues" evidence="8">
    <location>
        <begin position="632"/>
        <end position="643"/>
    </location>
</feature>
<dbReference type="RefSeq" id="XP_037193971.1">
    <property type="nucleotide sequence ID" value="XM_037333884.1"/>
</dbReference>
<feature type="region of interest" description="Disordered" evidence="8">
    <location>
        <begin position="619"/>
        <end position="643"/>
    </location>
</feature>
<dbReference type="GeneID" id="59257576"/>
<dbReference type="InterPro" id="IPR050814">
    <property type="entry name" value="Myo-inositol_Transporter"/>
</dbReference>
<dbReference type="GO" id="GO:0016020">
    <property type="term" value="C:membrane"/>
    <property type="evidence" value="ECO:0007669"/>
    <property type="project" value="UniProtKB-SubCell"/>
</dbReference>
<comment type="caution">
    <text evidence="11">The sequence shown here is derived from an EMBL/GenBank/DDBJ whole genome shotgun (WGS) entry which is preliminary data.</text>
</comment>
<dbReference type="PRINTS" id="PR00171">
    <property type="entry name" value="SUGRTRNSPORT"/>
</dbReference>
<dbReference type="PROSITE" id="PS00216">
    <property type="entry name" value="SUGAR_TRANSPORT_1"/>
    <property type="match status" value="1"/>
</dbReference>
<keyword evidence="12" id="KW-1185">Reference proteome</keyword>
<dbReference type="InterPro" id="IPR003663">
    <property type="entry name" value="Sugar/inositol_transpt"/>
</dbReference>
<feature type="transmembrane region" description="Helical" evidence="9">
    <location>
        <begin position="476"/>
        <end position="501"/>
    </location>
</feature>
<evidence type="ECO:0000256" key="4">
    <source>
        <dbReference type="ARBA" id="ARBA00022692"/>
    </source>
</evidence>
<keyword evidence="4 9" id="KW-0812">Transmembrane</keyword>
<dbReference type="Proteomes" id="UP000531561">
    <property type="component" value="Unassembled WGS sequence"/>
</dbReference>
<evidence type="ECO:0000256" key="5">
    <source>
        <dbReference type="ARBA" id="ARBA00022989"/>
    </source>
</evidence>
<feature type="transmembrane region" description="Helical" evidence="9">
    <location>
        <begin position="416"/>
        <end position="440"/>
    </location>
</feature>
<feature type="region of interest" description="Disordered" evidence="8">
    <location>
        <begin position="1"/>
        <end position="34"/>
    </location>
</feature>
<keyword evidence="3 7" id="KW-0813">Transport</keyword>
<dbReference type="InterPro" id="IPR005828">
    <property type="entry name" value="MFS_sugar_transport-like"/>
</dbReference>
<evidence type="ECO:0000256" key="3">
    <source>
        <dbReference type="ARBA" id="ARBA00022448"/>
    </source>
</evidence>
<reference evidence="11 12" key="1">
    <citation type="journal article" date="2020" name="Phytopathology">
        <title>A high-quality genome resource of Botrytis fragariae, a new and rapidly spreading fungal pathogen causing strawberry gray mold in the U.S.A.</title>
        <authorList>
            <person name="Wu Y."/>
            <person name="Saski C.A."/>
            <person name="Schnabel G."/>
            <person name="Xiao S."/>
            <person name="Hu M."/>
        </authorList>
    </citation>
    <scope>NUCLEOTIDE SEQUENCE [LARGE SCALE GENOMIC DNA]</scope>
    <source>
        <strain evidence="11 12">BVB16</strain>
    </source>
</reference>
<accession>A0A8H6EKB5</accession>
<feature type="transmembrane region" description="Helical" evidence="9">
    <location>
        <begin position="258"/>
        <end position="282"/>
    </location>
</feature>
<evidence type="ECO:0000256" key="7">
    <source>
        <dbReference type="RuleBase" id="RU003346"/>
    </source>
</evidence>
<name>A0A8H6EKB5_9HELO</name>
<keyword evidence="5 9" id="KW-1133">Transmembrane helix</keyword>
<evidence type="ECO:0000256" key="1">
    <source>
        <dbReference type="ARBA" id="ARBA00004141"/>
    </source>
</evidence>
<feature type="compositionally biased region" description="Polar residues" evidence="8">
    <location>
        <begin position="1"/>
        <end position="14"/>
    </location>
</feature>
<protein>
    <submittedName>
        <fullName evidence="11">Putative mfs sugar protein</fullName>
    </submittedName>
</protein>
<evidence type="ECO:0000313" key="11">
    <source>
        <dbReference type="EMBL" id="KAF5875025.1"/>
    </source>
</evidence>
<dbReference type="GO" id="GO:0015791">
    <property type="term" value="P:polyol transmembrane transport"/>
    <property type="evidence" value="ECO:0007669"/>
    <property type="project" value="UniProtKB-ARBA"/>
</dbReference>
<dbReference type="InterPro" id="IPR020846">
    <property type="entry name" value="MFS_dom"/>
</dbReference>
<evidence type="ECO:0000256" key="8">
    <source>
        <dbReference type="SAM" id="MobiDB-lite"/>
    </source>
</evidence>